<dbReference type="Proteomes" id="UP001597295">
    <property type="component" value="Unassembled WGS sequence"/>
</dbReference>
<dbReference type="InterPro" id="IPR036866">
    <property type="entry name" value="RibonucZ/Hydroxyglut_hydro"/>
</dbReference>
<keyword evidence="3" id="KW-1185">Reference proteome</keyword>
<evidence type="ECO:0000259" key="1">
    <source>
        <dbReference type="Pfam" id="PF12706"/>
    </source>
</evidence>
<dbReference type="InterPro" id="IPR001279">
    <property type="entry name" value="Metallo-B-lactamas"/>
</dbReference>
<evidence type="ECO:0000313" key="2">
    <source>
        <dbReference type="EMBL" id="MFD2262755.1"/>
    </source>
</evidence>
<dbReference type="Pfam" id="PF12706">
    <property type="entry name" value="Lactamase_B_2"/>
    <property type="match status" value="1"/>
</dbReference>
<dbReference type="Gene3D" id="3.60.15.10">
    <property type="entry name" value="Ribonuclease Z/Hydroxyacylglutathione hydrolase-like"/>
    <property type="match status" value="1"/>
</dbReference>
<evidence type="ECO:0000313" key="3">
    <source>
        <dbReference type="Proteomes" id="UP001597295"/>
    </source>
</evidence>
<dbReference type="EMBL" id="JBHUIP010000005">
    <property type="protein sequence ID" value="MFD2262755.1"/>
    <property type="molecule type" value="Genomic_DNA"/>
</dbReference>
<dbReference type="PANTHER" id="PTHR42663:SF4">
    <property type="entry name" value="SLL1036 PROTEIN"/>
    <property type="match status" value="1"/>
</dbReference>
<dbReference type="PANTHER" id="PTHR42663">
    <property type="entry name" value="HYDROLASE C777.06C-RELATED-RELATED"/>
    <property type="match status" value="1"/>
</dbReference>
<dbReference type="CDD" id="cd07715">
    <property type="entry name" value="TaR3-like_MBL-fold"/>
    <property type="match status" value="1"/>
</dbReference>
<organism evidence="2 3">
    <name type="scientific">Lacibacterium aquatile</name>
    <dbReference type="NCBI Taxonomy" id="1168082"/>
    <lineage>
        <taxon>Bacteria</taxon>
        <taxon>Pseudomonadati</taxon>
        <taxon>Pseudomonadota</taxon>
        <taxon>Alphaproteobacteria</taxon>
        <taxon>Rhodospirillales</taxon>
        <taxon>Rhodospirillaceae</taxon>
    </lineage>
</organism>
<protein>
    <submittedName>
        <fullName evidence="2">MBL fold metallo-hydrolase</fullName>
    </submittedName>
</protein>
<proteinExistence type="predicted"/>
<gene>
    <name evidence="2" type="ORF">ACFSM5_07630</name>
</gene>
<dbReference type="SUPFAM" id="SSF56281">
    <property type="entry name" value="Metallo-hydrolase/oxidoreductase"/>
    <property type="match status" value="1"/>
</dbReference>
<accession>A0ABW5DQH1</accession>
<feature type="domain" description="Metallo-beta-lactamase" evidence="1">
    <location>
        <begin position="19"/>
        <end position="219"/>
    </location>
</feature>
<name>A0ABW5DQH1_9PROT</name>
<sequence length="253" mass="27789">MIYGGNTSCVSVEVGDAMVILDAGTGLWQLGKYILKKGIDQATLLLSHSHTDHIIGFPFFAPAWVGRFHLDILAGHLTDNGGVEAIFQQAMHDPVFPVKLSAMPSRIRFQDFVAGESLILPGAIFAKTGTLNHPNGCTGYRLEVKDKVICYITDTEHVVGERDPHVMALVKDADLMIYDSTYSDEQYANGKVGWGHSTWQEALRIAEAANVKQTVIYHHDPDHTDDVMAAVEEQVKACSNSAIVAREGMVFEF</sequence>
<comment type="caution">
    <text evidence="2">The sequence shown here is derived from an EMBL/GenBank/DDBJ whole genome shotgun (WGS) entry which is preliminary data.</text>
</comment>
<reference evidence="3" key="1">
    <citation type="journal article" date="2019" name="Int. J. Syst. Evol. Microbiol.">
        <title>The Global Catalogue of Microorganisms (GCM) 10K type strain sequencing project: providing services to taxonomists for standard genome sequencing and annotation.</title>
        <authorList>
            <consortium name="The Broad Institute Genomics Platform"/>
            <consortium name="The Broad Institute Genome Sequencing Center for Infectious Disease"/>
            <person name="Wu L."/>
            <person name="Ma J."/>
        </authorList>
    </citation>
    <scope>NUCLEOTIDE SEQUENCE [LARGE SCALE GENOMIC DNA]</scope>
    <source>
        <strain evidence="3">CGMCC 1.19062</strain>
    </source>
</reference>
<dbReference type="RefSeq" id="WP_379875722.1">
    <property type="nucleotide sequence ID" value="NZ_JBHUIP010000005.1"/>
</dbReference>